<comment type="caution">
    <text evidence="8">The sequence shown here is derived from an EMBL/GenBank/DDBJ whole genome shotgun (WGS) entry which is preliminary data.</text>
</comment>
<accession>A0ABD3I5L8</accession>
<dbReference type="PROSITE" id="PS50011">
    <property type="entry name" value="PROTEIN_KINASE_DOM"/>
    <property type="match status" value="1"/>
</dbReference>
<evidence type="ECO:0000313" key="9">
    <source>
        <dbReference type="Proteomes" id="UP001633002"/>
    </source>
</evidence>
<dbReference type="AlphaFoldDB" id="A0ABD3I5L8"/>
<evidence type="ECO:0000256" key="4">
    <source>
        <dbReference type="ARBA" id="ARBA00022840"/>
    </source>
</evidence>
<dbReference type="GO" id="GO:0005524">
    <property type="term" value="F:ATP binding"/>
    <property type="evidence" value="ECO:0007669"/>
    <property type="project" value="UniProtKB-UniRule"/>
</dbReference>
<evidence type="ECO:0000256" key="3">
    <source>
        <dbReference type="ARBA" id="ARBA00022777"/>
    </source>
</evidence>
<dbReference type="Proteomes" id="UP001633002">
    <property type="component" value="Unassembled WGS sequence"/>
</dbReference>
<dbReference type="PANTHER" id="PTHR47989">
    <property type="entry name" value="OS01G0750732 PROTEIN"/>
    <property type="match status" value="1"/>
</dbReference>
<evidence type="ECO:0000256" key="6">
    <source>
        <dbReference type="RuleBase" id="RU000304"/>
    </source>
</evidence>
<protein>
    <recommendedName>
        <fullName evidence="7">Protein kinase domain-containing protein</fullName>
    </recommendedName>
</protein>
<sequence length="392" mass="44246">MVIRKPCNCFALMSTEEEKDIKRSVESHILSLKFLVGWHKRKKANPTVAPGFPVDNSIWLKKSIEKWHPGQVLHALNLKPVPSAAHVFTLKEMRKATENFSPDNLIGEGGFGHVYRGVLNDGKVVAVKQMDPGAPQARQITQGEREFRVEVDILSRLDHPNLVRLIGYCADRTHRLLVYEYMTNGNLEELLHGVVRVRLEWPHRLRIALGAARALEYLHTGRAGGNPIIHRDFKSSNILLDEDFNSKVSDFGLAKLVPYGDKPYVSTRVIGTFGYFDPTYTATGRLTVKSDVYGFGVVCLEILTGRRPVDASYSSGKENLVFQVKEALKSKKKLKKVVDAEINPSTYNFDSVKRFADLAARCIREEDSKRPMMSECVRELEELYAHARVLAV</sequence>
<dbReference type="EMBL" id="JBJQOH010000002">
    <property type="protein sequence ID" value="KAL3697750.1"/>
    <property type="molecule type" value="Genomic_DNA"/>
</dbReference>
<keyword evidence="9" id="KW-1185">Reference proteome</keyword>
<dbReference type="PANTHER" id="PTHR47989:SF47">
    <property type="entry name" value="SERINE_THREONINE-PROTEIN KINASE PBL28-RELATED"/>
    <property type="match status" value="1"/>
</dbReference>
<keyword evidence="4 5" id="KW-0067">ATP-binding</keyword>
<dbReference type="GO" id="GO:0004674">
    <property type="term" value="F:protein serine/threonine kinase activity"/>
    <property type="evidence" value="ECO:0007669"/>
    <property type="project" value="UniProtKB-KW"/>
</dbReference>
<dbReference type="FunFam" id="3.30.200.20:FF:000178">
    <property type="entry name" value="serine/threonine-protein kinase PBS1-like"/>
    <property type="match status" value="1"/>
</dbReference>
<dbReference type="InterPro" id="IPR017441">
    <property type="entry name" value="Protein_kinase_ATP_BS"/>
</dbReference>
<evidence type="ECO:0000256" key="2">
    <source>
        <dbReference type="ARBA" id="ARBA00022741"/>
    </source>
</evidence>
<keyword evidence="1" id="KW-0808">Transferase</keyword>
<dbReference type="InterPro" id="IPR008271">
    <property type="entry name" value="Ser/Thr_kinase_AS"/>
</dbReference>
<organism evidence="8 9">
    <name type="scientific">Riccia sorocarpa</name>
    <dbReference type="NCBI Taxonomy" id="122646"/>
    <lineage>
        <taxon>Eukaryota</taxon>
        <taxon>Viridiplantae</taxon>
        <taxon>Streptophyta</taxon>
        <taxon>Embryophyta</taxon>
        <taxon>Marchantiophyta</taxon>
        <taxon>Marchantiopsida</taxon>
        <taxon>Marchantiidae</taxon>
        <taxon>Marchantiales</taxon>
        <taxon>Ricciaceae</taxon>
        <taxon>Riccia</taxon>
    </lineage>
</organism>
<keyword evidence="6" id="KW-0723">Serine/threonine-protein kinase</keyword>
<feature type="binding site" evidence="5">
    <location>
        <position position="128"/>
    </location>
    <ligand>
        <name>ATP</name>
        <dbReference type="ChEBI" id="CHEBI:30616"/>
    </ligand>
</feature>
<proteinExistence type="inferred from homology"/>
<evidence type="ECO:0000256" key="1">
    <source>
        <dbReference type="ARBA" id="ARBA00022679"/>
    </source>
</evidence>
<dbReference type="FunFam" id="1.10.510.10:FF:000095">
    <property type="entry name" value="protein STRUBBELIG-RECEPTOR FAMILY 8"/>
    <property type="match status" value="1"/>
</dbReference>
<dbReference type="SUPFAM" id="SSF56112">
    <property type="entry name" value="Protein kinase-like (PK-like)"/>
    <property type="match status" value="1"/>
</dbReference>
<keyword evidence="3" id="KW-0418">Kinase</keyword>
<evidence type="ECO:0000256" key="5">
    <source>
        <dbReference type="PROSITE-ProRule" id="PRU10141"/>
    </source>
</evidence>
<evidence type="ECO:0000259" key="7">
    <source>
        <dbReference type="PROSITE" id="PS50011"/>
    </source>
</evidence>
<gene>
    <name evidence="8" type="ORF">R1sor_011826</name>
</gene>
<dbReference type="PROSITE" id="PS00108">
    <property type="entry name" value="PROTEIN_KINASE_ST"/>
    <property type="match status" value="1"/>
</dbReference>
<keyword evidence="2 5" id="KW-0547">Nucleotide-binding</keyword>
<comment type="similarity">
    <text evidence="6">Belongs to the protein kinase superfamily.</text>
</comment>
<name>A0ABD3I5L8_9MARC</name>
<dbReference type="Gene3D" id="3.30.200.20">
    <property type="entry name" value="Phosphorylase Kinase, domain 1"/>
    <property type="match status" value="1"/>
</dbReference>
<dbReference type="InterPro" id="IPR000719">
    <property type="entry name" value="Prot_kinase_dom"/>
</dbReference>
<dbReference type="CDD" id="cd14066">
    <property type="entry name" value="STKc_IRAK"/>
    <property type="match status" value="1"/>
</dbReference>
<dbReference type="InterPro" id="IPR011009">
    <property type="entry name" value="Kinase-like_dom_sf"/>
</dbReference>
<evidence type="ECO:0000313" key="8">
    <source>
        <dbReference type="EMBL" id="KAL3697750.1"/>
    </source>
</evidence>
<dbReference type="Pfam" id="PF00069">
    <property type="entry name" value="Pkinase"/>
    <property type="match status" value="1"/>
</dbReference>
<dbReference type="PROSITE" id="PS00107">
    <property type="entry name" value="PROTEIN_KINASE_ATP"/>
    <property type="match status" value="1"/>
</dbReference>
<feature type="domain" description="Protein kinase" evidence="7">
    <location>
        <begin position="100"/>
        <end position="389"/>
    </location>
</feature>
<reference evidence="8 9" key="1">
    <citation type="submission" date="2024-09" db="EMBL/GenBank/DDBJ databases">
        <title>Chromosome-scale assembly of Riccia sorocarpa.</title>
        <authorList>
            <person name="Paukszto L."/>
        </authorList>
    </citation>
    <scope>NUCLEOTIDE SEQUENCE [LARGE SCALE GENOMIC DNA]</scope>
    <source>
        <strain evidence="8">LP-2024</strain>
        <tissue evidence="8">Aerial parts of the thallus</tissue>
    </source>
</reference>
<dbReference type="Gene3D" id="1.10.510.10">
    <property type="entry name" value="Transferase(Phosphotransferase) domain 1"/>
    <property type="match status" value="1"/>
</dbReference>